<dbReference type="InterPro" id="IPR000868">
    <property type="entry name" value="Isochorismatase-like_dom"/>
</dbReference>
<dbReference type="Proteomes" id="UP000598032">
    <property type="component" value="Unassembled WGS sequence"/>
</dbReference>
<dbReference type="PANTHER" id="PTHR14119:SF3">
    <property type="entry name" value="ISOCHORISMATASE DOMAIN-CONTAINING PROTEIN 2"/>
    <property type="match status" value="1"/>
</dbReference>
<dbReference type="EMBL" id="CAJHCP010000007">
    <property type="protein sequence ID" value="CAD6539174.1"/>
    <property type="molecule type" value="Genomic_DNA"/>
</dbReference>
<proteinExistence type="predicted"/>
<name>A0ABN7HV04_9BURK</name>
<dbReference type="SUPFAM" id="SSF52499">
    <property type="entry name" value="Isochorismatase-like hydrolases"/>
    <property type="match status" value="1"/>
</dbReference>
<evidence type="ECO:0000313" key="2">
    <source>
        <dbReference type="EMBL" id="CAD6539174.1"/>
    </source>
</evidence>
<dbReference type="InterPro" id="IPR050993">
    <property type="entry name" value="Isochorismatase_domain"/>
</dbReference>
<evidence type="ECO:0000313" key="3">
    <source>
        <dbReference type="Proteomes" id="UP000598032"/>
    </source>
</evidence>
<gene>
    <name evidence="2" type="ORF">LMG28140_03342</name>
</gene>
<dbReference type="PANTHER" id="PTHR14119">
    <property type="entry name" value="HYDROLASE"/>
    <property type="match status" value="1"/>
</dbReference>
<keyword evidence="3" id="KW-1185">Reference proteome</keyword>
<dbReference type="Pfam" id="PF00857">
    <property type="entry name" value="Isochorismatase"/>
    <property type="match status" value="1"/>
</dbReference>
<evidence type="ECO:0000259" key="1">
    <source>
        <dbReference type="Pfam" id="PF00857"/>
    </source>
</evidence>
<accession>A0ABN7HV04</accession>
<dbReference type="InterPro" id="IPR036380">
    <property type="entry name" value="Isochorismatase-like_sf"/>
</dbReference>
<organism evidence="2 3">
    <name type="scientific">Paraburkholderia metrosideri</name>
    <dbReference type="NCBI Taxonomy" id="580937"/>
    <lineage>
        <taxon>Bacteria</taxon>
        <taxon>Pseudomonadati</taxon>
        <taxon>Pseudomonadota</taxon>
        <taxon>Betaproteobacteria</taxon>
        <taxon>Burkholderiales</taxon>
        <taxon>Burkholderiaceae</taxon>
        <taxon>Paraburkholderia</taxon>
    </lineage>
</organism>
<feature type="domain" description="Isochorismatase-like" evidence="1">
    <location>
        <begin position="9"/>
        <end position="154"/>
    </location>
</feature>
<protein>
    <recommendedName>
        <fullName evidence="1">Isochorismatase-like domain-containing protein</fullName>
    </recommendedName>
</protein>
<reference evidence="2 3" key="1">
    <citation type="submission" date="2020-10" db="EMBL/GenBank/DDBJ databases">
        <authorList>
            <person name="Peeters C."/>
        </authorList>
    </citation>
    <scope>NUCLEOTIDE SEQUENCE [LARGE SCALE GENOMIC DNA]</scope>
    <source>
        <strain evidence="2 3">LMG 28140</strain>
    </source>
</reference>
<dbReference type="Gene3D" id="3.40.50.850">
    <property type="entry name" value="Isochorismatase-like"/>
    <property type="match status" value="1"/>
</dbReference>
<comment type="caution">
    <text evidence="2">The sequence shown here is derived from an EMBL/GenBank/DDBJ whole genome shotgun (WGS) entry which is preliminary data.</text>
</comment>
<sequence length="177" mass="19221">MMLHAIESSALVLVDLQARLMPVIHEGTLIVSQAARLGKIAQMLGVPVVGTEQTPRHLGENDETIKALCSRIIVKHHFDAAAEGLVDVLSCEVTRTIVAGCEAHVCVLQTAMGLMNHGLEVTLVSDAIGSRRPSDREAAIDRLARAGAEVATVEMIAFEWLRSCQHPKFRDVLKLIK</sequence>